<feature type="region of interest" description="Disordered" evidence="1">
    <location>
        <begin position="1"/>
        <end position="27"/>
    </location>
</feature>
<evidence type="ECO:0000313" key="2">
    <source>
        <dbReference type="EMBL" id="MBY86461.1"/>
    </source>
</evidence>
<evidence type="ECO:0000256" key="1">
    <source>
        <dbReference type="SAM" id="MobiDB-lite"/>
    </source>
</evidence>
<dbReference type="OrthoDB" id="6615959at2759"/>
<evidence type="ECO:0008006" key="3">
    <source>
        <dbReference type="Google" id="ProtNLM"/>
    </source>
</evidence>
<dbReference type="EMBL" id="GGMS01017258">
    <property type="protein sequence ID" value="MBY86461.1"/>
    <property type="molecule type" value="Transcribed_RNA"/>
</dbReference>
<proteinExistence type="predicted"/>
<name>A0A2S2R8V7_9HEMI</name>
<organism evidence="2">
    <name type="scientific">Sipha flava</name>
    <name type="common">yellow sugarcane aphid</name>
    <dbReference type="NCBI Taxonomy" id="143950"/>
    <lineage>
        <taxon>Eukaryota</taxon>
        <taxon>Metazoa</taxon>
        <taxon>Ecdysozoa</taxon>
        <taxon>Arthropoda</taxon>
        <taxon>Hexapoda</taxon>
        <taxon>Insecta</taxon>
        <taxon>Pterygota</taxon>
        <taxon>Neoptera</taxon>
        <taxon>Paraneoptera</taxon>
        <taxon>Hemiptera</taxon>
        <taxon>Sternorrhyncha</taxon>
        <taxon>Aphidomorpha</taxon>
        <taxon>Aphidoidea</taxon>
        <taxon>Aphididae</taxon>
        <taxon>Sipha</taxon>
    </lineage>
</organism>
<accession>A0A2S2R8V7</accession>
<dbReference type="AlphaFoldDB" id="A0A2S2R8V7"/>
<gene>
    <name evidence="2" type="ORF">g.32309</name>
</gene>
<protein>
    <recommendedName>
        <fullName evidence="3">Zinc finger MYM-type protein 5</fullName>
    </recommendedName>
</protein>
<reference evidence="2" key="1">
    <citation type="submission" date="2018-04" db="EMBL/GenBank/DDBJ databases">
        <title>Transcriptome assembly of Sipha flava.</title>
        <authorList>
            <person name="Scully E.D."/>
            <person name="Geib S.M."/>
            <person name="Palmer N.A."/>
            <person name="Koch K."/>
            <person name="Bradshaw J."/>
            <person name="Heng-Moss T."/>
            <person name="Sarath G."/>
        </authorList>
    </citation>
    <scope>NUCLEOTIDE SEQUENCE</scope>
</reference>
<sequence length="204" mass="23524">MSENKKPSGSEYRKRARERSEREDALLKKMPSLDSFFSKSKTTSNNDSSESLLDASVKSVLIESSKSKSEIQVAMPSTSANTLNKTLSETFPEQLTDGYSHFNETDEKLKNFKNVNDPALWEINEELLREYFAMHGIIQNDDEDFSKSIRKYSDQNWFLNKNVFFKKLVNEEVVKRCHLVYSKSTGRIYCAPCKLYGGNYFFGN</sequence>